<dbReference type="AlphaFoldDB" id="F6HA39"/>
<reference evidence="2" key="1">
    <citation type="journal article" date="2007" name="Nature">
        <title>The grapevine genome sequence suggests ancestral hexaploidization in major angiosperm phyla.</title>
        <authorList>
            <consortium name="The French-Italian Public Consortium for Grapevine Genome Characterization."/>
            <person name="Jaillon O."/>
            <person name="Aury J.-M."/>
            <person name="Noel B."/>
            <person name="Policriti A."/>
            <person name="Clepet C."/>
            <person name="Casagrande A."/>
            <person name="Choisne N."/>
            <person name="Aubourg S."/>
            <person name="Vitulo N."/>
            <person name="Jubin C."/>
            <person name="Vezzi A."/>
            <person name="Legeai F."/>
            <person name="Hugueney P."/>
            <person name="Dasilva C."/>
            <person name="Horner D."/>
            <person name="Mica E."/>
            <person name="Jublot D."/>
            <person name="Poulain J."/>
            <person name="Bruyere C."/>
            <person name="Billault A."/>
            <person name="Segurens B."/>
            <person name="Gouyvenoux M."/>
            <person name="Ugarte E."/>
            <person name="Cattonaro F."/>
            <person name="Anthouard V."/>
            <person name="Vico V."/>
            <person name="Del Fabbro C."/>
            <person name="Alaux M."/>
            <person name="Di Gaspero G."/>
            <person name="Dumas V."/>
            <person name="Felice N."/>
            <person name="Paillard S."/>
            <person name="Juman I."/>
            <person name="Moroldo M."/>
            <person name="Scalabrin S."/>
            <person name="Canaguier A."/>
            <person name="Le Clainche I."/>
            <person name="Malacrida G."/>
            <person name="Durand E."/>
            <person name="Pesole G."/>
            <person name="Laucou V."/>
            <person name="Chatelet P."/>
            <person name="Merdinoglu D."/>
            <person name="Delledonne M."/>
            <person name="Pezzotti M."/>
            <person name="Lecharny A."/>
            <person name="Scarpelli C."/>
            <person name="Artiguenave F."/>
            <person name="Pe M.E."/>
            <person name="Valle G."/>
            <person name="Morgante M."/>
            <person name="Caboche M."/>
            <person name="Adam-Blondon A.-F."/>
            <person name="Weissenbach J."/>
            <person name="Quetier F."/>
            <person name="Wincker P."/>
        </authorList>
    </citation>
    <scope>NUCLEOTIDE SEQUENCE [LARGE SCALE GENOMIC DNA]</scope>
    <source>
        <strain evidence="2">cv. Pinot noir / PN40024</strain>
    </source>
</reference>
<dbReference type="HOGENOM" id="CLU_3385771_0_0_1"/>
<dbReference type="InParanoid" id="F6HA39"/>
<keyword evidence="2" id="KW-1185">Reference proteome</keyword>
<evidence type="ECO:0000313" key="2">
    <source>
        <dbReference type="Proteomes" id="UP000009183"/>
    </source>
</evidence>
<dbReference type="PaxDb" id="29760-VIT_06s0009g03410.t01"/>
<organism evidence="1 2">
    <name type="scientific">Vitis vinifera</name>
    <name type="common">Grape</name>
    <dbReference type="NCBI Taxonomy" id="29760"/>
    <lineage>
        <taxon>Eukaryota</taxon>
        <taxon>Viridiplantae</taxon>
        <taxon>Streptophyta</taxon>
        <taxon>Embryophyta</taxon>
        <taxon>Tracheophyta</taxon>
        <taxon>Spermatophyta</taxon>
        <taxon>Magnoliopsida</taxon>
        <taxon>eudicotyledons</taxon>
        <taxon>Gunneridae</taxon>
        <taxon>Pentapetalae</taxon>
        <taxon>rosids</taxon>
        <taxon>Vitales</taxon>
        <taxon>Vitaceae</taxon>
        <taxon>Viteae</taxon>
        <taxon>Vitis</taxon>
    </lineage>
</organism>
<evidence type="ECO:0000313" key="1">
    <source>
        <dbReference type="EMBL" id="CCB49047.1"/>
    </source>
</evidence>
<dbReference type="EMBL" id="FN595504">
    <property type="protein sequence ID" value="CCB49047.1"/>
    <property type="molecule type" value="Genomic_DNA"/>
</dbReference>
<name>F6HA39_VITVI</name>
<proteinExistence type="predicted"/>
<gene>
    <name evidence="1" type="ordered locus">VIT_06s0009g03410</name>
</gene>
<protein>
    <submittedName>
        <fullName evidence="1">Uncharacterized protein</fullName>
    </submittedName>
</protein>
<accession>F6HA39</accession>
<sequence>MIKKGLNEEISESRLIECKERKIKDIKRLEDDK</sequence>
<dbReference type="Proteomes" id="UP000009183">
    <property type="component" value="Chromosome 6"/>
</dbReference>